<dbReference type="Pfam" id="PF00486">
    <property type="entry name" value="Trans_reg_C"/>
    <property type="match status" value="1"/>
</dbReference>
<dbReference type="PROSITE" id="PS51755">
    <property type="entry name" value="OMPR_PHOB"/>
    <property type="match status" value="1"/>
</dbReference>
<dbReference type="CDD" id="cd17624">
    <property type="entry name" value="REC_OmpR_PmrA-like"/>
    <property type="match status" value="1"/>
</dbReference>
<keyword evidence="7" id="KW-0804">Transcription</keyword>
<dbReference type="Gene3D" id="3.40.50.2300">
    <property type="match status" value="1"/>
</dbReference>
<dbReference type="InterPro" id="IPR036388">
    <property type="entry name" value="WH-like_DNA-bd_sf"/>
</dbReference>
<dbReference type="SMART" id="SM00862">
    <property type="entry name" value="Trans_reg_C"/>
    <property type="match status" value="1"/>
</dbReference>
<evidence type="ECO:0000313" key="8">
    <source>
        <dbReference type="EMBL" id="CAB1369982.1"/>
    </source>
</evidence>
<dbReference type="Gene3D" id="1.10.10.10">
    <property type="entry name" value="Winged helix-like DNA-binding domain superfamily/Winged helix DNA-binding domain"/>
    <property type="match status" value="1"/>
</dbReference>
<dbReference type="PANTHER" id="PTHR48111:SF35">
    <property type="entry name" value="TRANSCRIPTIONAL REGULATORY PROTEIN QSEB"/>
    <property type="match status" value="1"/>
</dbReference>
<proteinExistence type="predicted"/>
<comment type="subcellular location">
    <subcellularLocation>
        <location evidence="1">Cytoplasm</location>
    </subcellularLocation>
</comment>
<dbReference type="PANTHER" id="PTHR48111">
    <property type="entry name" value="REGULATOR OF RPOS"/>
    <property type="match status" value="1"/>
</dbReference>
<dbReference type="PROSITE" id="PS50110">
    <property type="entry name" value="RESPONSE_REGULATORY"/>
    <property type="match status" value="1"/>
</dbReference>
<dbReference type="EMBL" id="LR778301">
    <property type="protein sequence ID" value="CAB1369982.1"/>
    <property type="molecule type" value="Genomic_DNA"/>
</dbReference>
<dbReference type="CDD" id="cd00383">
    <property type="entry name" value="trans_reg_C"/>
    <property type="match status" value="1"/>
</dbReference>
<keyword evidence="3" id="KW-0597">Phosphoprotein</keyword>
<gene>
    <name evidence="8" type="primary">qseB</name>
    <name evidence="8" type="ORF">DENOEST_2823</name>
</gene>
<dbReference type="InterPro" id="IPR001789">
    <property type="entry name" value="Sig_transdc_resp-reg_receiver"/>
</dbReference>
<protein>
    <submittedName>
        <fullName evidence="8">DNA-binding response regulator in two-component regulatory system with QseC</fullName>
    </submittedName>
</protein>
<dbReference type="GO" id="GO:0006355">
    <property type="term" value="P:regulation of DNA-templated transcription"/>
    <property type="evidence" value="ECO:0007669"/>
    <property type="project" value="InterPro"/>
</dbReference>
<evidence type="ECO:0000256" key="3">
    <source>
        <dbReference type="ARBA" id="ARBA00022553"/>
    </source>
</evidence>
<keyword evidence="9" id="KW-1185">Reference proteome</keyword>
<dbReference type="KEGG" id="doe:DENOEST_2823"/>
<evidence type="ECO:0000256" key="2">
    <source>
        <dbReference type="ARBA" id="ARBA00022490"/>
    </source>
</evidence>
<evidence type="ECO:0000256" key="1">
    <source>
        <dbReference type="ARBA" id="ARBA00004496"/>
    </source>
</evidence>
<keyword evidence="4" id="KW-0902">Two-component regulatory system</keyword>
<dbReference type="GO" id="GO:0032993">
    <property type="term" value="C:protein-DNA complex"/>
    <property type="evidence" value="ECO:0007669"/>
    <property type="project" value="TreeGrafter"/>
</dbReference>
<evidence type="ECO:0000256" key="5">
    <source>
        <dbReference type="ARBA" id="ARBA00023015"/>
    </source>
</evidence>
<evidence type="ECO:0000256" key="7">
    <source>
        <dbReference type="ARBA" id="ARBA00023163"/>
    </source>
</evidence>
<dbReference type="FunFam" id="3.40.50.2300:FF:000002">
    <property type="entry name" value="DNA-binding response regulator PhoP"/>
    <property type="match status" value="1"/>
</dbReference>
<dbReference type="GO" id="GO:0005829">
    <property type="term" value="C:cytosol"/>
    <property type="evidence" value="ECO:0007669"/>
    <property type="project" value="TreeGrafter"/>
</dbReference>
<organism evidence="8 9">
    <name type="scientific">Denitratisoma oestradiolicum</name>
    <dbReference type="NCBI Taxonomy" id="311182"/>
    <lineage>
        <taxon>Bacteria</taxon>
        <taxon>Pseudomonadati</taxon>
        <taxon>Pseudomonadota</taxon>
        <taxon>Betaproteobacteria</taxon>
        <taxon>Nitrosomonadales</taxon>
        <taxon>Sterolibacteriaceae</taxon>
        <taxon>Denitratisoma</taxon>
    </lineage>
</organism>
<dbReference type="Pfam" id="PF00072">
    <property type="entry name" value="Response_reg"/>
    <property type="match status" value="1"/>
</dbReference>
<dbReference type="GO" id="GO:0000976">
    <property type="term" value="F:transcription cis-regulatory region binding"/>
    <property type="evidence" value="ECO:0007669"/>
    <property type="project" value="TreeGrafter"/>
</dbReference>
<dbReference type="OrthoDB" id="9802426at2"/>
<evidence type="ECO:0000256" key="6">
    <source>
        <dbReference type="ARBA" id="ARBA00023125"/>
    </source>
</evidence>
<dbReference type="GO" id="GO:0000156">
    <property type="term" value="F:phosphorelay response regulator activity"/>
    <property type="evidence" value="ECO:0007669"/>
    <property type="project" value="TreeGrafter"/>
</dbReference>
<evidence type="ECO:0000313" key="9">
    <source>
        <dbReference type="Proteomes" id="UP000515733"/>
    </source>
</evidence>
<keyword evidence="2" id="KW-0963">Cytoplasm</keyword>
<sequence length="219" mass="23875">MRILIVEDDSLLGEGIQAGLRQAGFQADWVQDGVAGLNALQAEPFSALVLDLGLPRLTGLELLRRLRAGGSTLPVLILTARDTPQDVIAGLDGGADDYMIKPFDLGELGARLRALIRRSAGGAAPQLVHGPLVLDPAARQVTWEGRPVELSFREFSLLQELLLHAGTVLTRAQLEARLYPWGEELESNALEVHVHHLRRKLAPELIRTVRGVGYLVPRV</sequence>
<reference evidence="8 9" key="1">
    <citation type="submission" date="2020-03" db="EMBL/GenBank/DDBJ databases">
        <authorList>
            <consortium name="Genoscope - CEA"/>
            <person name="William W."/>
        </authorList>
    </citation>
    <scope>NUCLEOTIDE SEQUENCE [LARGE SCALE GENOMIC DNA]</scope>
    <source>
        <strain evidence="9">DSM 16959</strain>
    </source>
</reference>
<accession>A0A6S6YQD3</accession>
<dbReference type="SUPFAM" id="SSF52172">
    <property type="entry name" value="CheY-like"/>
    <property type="match status" value="1"/>
</dbReference>
<dbReference type="RefSeq" id="WP_145771056.1">
    <property type="nucleotide sequence ID" value="NZ_LR778301.1"/>
</dbReference>
<keyword evidence="6 8" id="KW-0238">DNA-binding</keyword>
<dbReference type="SMART" id="SM00448">
    <property type="entry name" value="REC"/>
    <property type="match status" value="1"/>
</dbReference>
<name>A0A6S6YQD3_9PROT</name>
<dbReference type="AlphaFoldDB" id="A0A6S6YQD3"/>
<dbReference type="InterPro" id="IPR001867">
    <property type="entry name" value="OmpR/PhoB-type_DNA-bd"/>
</dbReference>
<dbReference type="Gene3D" id="6.10.250.690">
    <property type="match status" value="1"/>
</dbReference>
<dbReference type="InterPro" id="IPR039420">
    <property type="entry name" value="WalR-like"/>
</dbReference>
<keyword evidence="5" id="KW-0805">Transcription regulation</keyword>
<dbReference type="InterPro" id="IPR011006">
    <property type="entry name" value="CheY-like_superfamily"/>
</dbReference>
<evidence type="ECO:0000256" key="4">
    <source>
        <dbReference type="ARBA" id="ARBA00023012"/>
    </source>
</evidence>
<dbReference type="Proteomes" id="UP000515733">
    <property type="component" value="Chromosome"/>
</dbReference>